<dbReference type="PANTHER" id="PTHR33204:SF37">
    <property type="entry name" value="HTH-TYPE TRANSCRIPTIONAL REGULATOR YODB"/>
    <property type="match status" value="1"/>
</dbReference>
<dbReference type="SUPFAM" id="SSF46785">
    <property type="entry name" value="Winged helix' DNA-binding domain"/>
    <property type="match status" value="1"/>
</dbReference>
<sequence>MPRRSDCPISYILDLVGDKWSLLILRDLMFFGKNTYSGLLASDEKMATNILSNRLERLEQDQLITKQPDEKDKRKKVYSLTQAGIDMMPVLLEMIVWSTKYEPETNTHPEFAERAKNDRENLVRDMRAMLESK</sequence>
<evidence type="ECO:0000256" key="2">
    <source>
        <dbReference type="ARBA" id="ARBA00023125"/>
    </source>
</evidence>
<dbReference type="RefSeq" id="WP_345340708.1">
    <property type="nucleotide sequence ID" value="NZ_BAABLI010000016.1"/>
</dbReference>
<keyword evidence="3" id="KW-0804">Transcription</keyword>
<evidence type="ECO:0000259" key="4">
    <source>
        <dbReference type="PROSITE" id="PS51118"/>
    </source>
</evidence>
<evidence type="ECO:0000256" key="3">
    <source>
        <dbReference type="ARBA" id="ARBA00023163"/>
    </source>
</evidence>
<name>A0ABW4XN20_9GAMM</name>
<evidence type="ECO:0000256" key="1">
    <source>
        <dbReference type="ARBA" id="ARBA00023015"/>
    </source>
</evidence>
<reference evidence="6" key="1">
    <citation type="journal article" date="2019" name="Int. J. Syst. Evol. Microbiol.">
        <title>The Global Catalogue of Microorganisms (GCM) 10K type strain sequencing project: providing services to taxonomists for standard genome sequencing and annotation.</title>
        <authorList>
            <consortium name="The Broad Institute Genomics Platform"/>
            <consortium name="The Broad Institute Genome Sequencing Center for Infectious Disease"/>
            <person name="Wu L."/>
            <person name="Ma J."/>
        </authorList>
    </citation>
    <scope>NUCLEOTIDE SEQUENCE [LARGE SCALE GENOMIC DNA]</scope>
    <source>
        <strain evidence="6">CGMCC 1.10992</strain>
    </source>
</reference>
<proteinExistence type="predicted"/>
<dbReference type="Proteomes" id="UP001597380">
    <property type="component" value="Unassembled WGS sequence"/>
</dbReference>
<evidence type="ECO:0000313" key="5">
    <source>
        <dbReference type="EMBL" id="MFD2095891.1"/>
    </source>
</evidence>
<keyword evidence="2" id="KW-0238">DNA-binding</keyword>
<organism evidence="5 6">
    <name type="scientific">Corallincola platygyrae</name>
    <dbReference type="NCBI Taxonomy" id="1193278"/>
    <lineage>
        <taxon>Bacteria</taxon>
        <taxon>Pseudomonadati</taxon>
        <taxon>Pseudomonadota</taxon>
        <taxon>Gammaproteobacteria</taxon>
        <taxon>Alteromonadales</taxon>
        <taxon>Psychromonadaceae</taxon>
        <taxon>Corallincola</taxon>
    </lineage>
</organism>
<dbReference type="EMBL" id="JBHUHT010000010">
    <property type="protein sequence ID" value="MFD2095891.1"/>
    <property type="molecule type" value="Genomic_DNA"/>
</dbReference>
<gene>
    <name evidence="5" type="ORF">ACFSJ3_07845</name>
</gene>
<dbReference type="Gene3D" id="1.10.10.10">
    <property type="entry name" value="Winged helix-like DNA-binding domain superfamily/Winged helix DNA-binding domain"/>
    <property type="match status" value="1"/>
</dbReference>
<dbReference type="InterPro" id="IPR002577">
    <property type="entry name" value="HTH_HxlR"/>
</dbReference>
<dbReference type="PANTHER" id="PTHR33204">
    <property type="entry name" value="TRANSCRIPTIONAL REGULATOR, MARR FAMILY"/>
    <property type="match status" value="1"/>
</dbReference>
<accession>A0ABW4XN20</accession>
<dbReference type="Pfam" id="PF01638">
    <property type="entry name" value="HxlR"/>
    <property type="match status" value="1"/>
</dbReference>
<keyword evidence="1" id="KW-0805">Transcription regulation</keyword>
<feature type="domain" description="HTH hxlR-type" evidence="4">
    <location>
        <begin position="7"/>
        <end position="106"/>
    </location>
</feature>
<keyword evidence="6" id="KW-1185">Reference proteome</keyword>
<protein>
    <submittedName>
        <fullName evidence="5">Winged helix-turn-helix transcriptional regulator</fullName>
    </submittedName>
</protein>
<dbReference type="InterPro" id="IPR036390">
    <property type="entry name" value="WH_DNA-bd_sf"/>
</dbReference>
<dbReference type="InterPro" id="IPR036388">
    <property type="entry name" value="WH-like_DNA-bd_sf"/>
</dbReference>
<evidence type="ECO:0000313" key="6">
    <source>
        <dbReference type="Proteomes" id="UP001597380"/>
    </source>
</evidence>
<comment type="caution">
    <text evidence="5">The sequence shown here is derived from an EMBL/GenBank/DDBJ whole genome shotgun (WGS) entry which is preliminary data.</text>
</comment>
<dbReference type="PROSITE" id="PS51118">
    <property type="entry name" value="HTH_HXLR"/>
    <property type="match status" value="1"/>
</dbReference>